<comment type="similarity">
    <text evidence="1">Belongs to the peptidase M17 family.</text>
</comment>
<keyword evidence="3" id="KW-0645">Protease</keyword>
<keyword evidence="4 7" id="KW-0378">Hydrolase</keyword>
<dbReference type="PANTHER" id="PTHR11963:SF23">
    <property type="entry name" value="CYTOSOL AMINOPEPTIDASE"/>
    <property type="match status" value="1"/>
</dbReference>
<dbReference type="Gene3D" id="3.40.630.10">
    <property type="entry name" value="Zn peptidases"/>
    <property type="match status" value="1"/>
</dbReference>
<dbReference type="PANTHER" id="PTHR11963">
    <property type="entry name" value="LEUCINE AMINOPEPTIDASE-RELATED"/>
    <property type="match status" value="1"/>
</dbReference>
<dbReference type="EMBL" id="UGJB01000004">
    <property type="protein sequence ID" value="STQ10112.1"/>
    <property type="molecule type" value="Genomic_DNA"/>
</dbReference>
<evidence type="ECO:0000259" key="6">
    <source>
        <dbReference type="Pfam" id="PF00883"/>
    </source>
</evidence>
<feature type="domain" description="Cytosol aminopeptidase" evidence="6">
    <location>
        <begin position="1"/>
        <end position="70"/>
    </location>
</feature>
<dbReference type="InterPro" id="IPR011356">
    <property type="entry name" value="Leucine_aapep/pepB"/>
</dbReference>
<sequence length="93" mass="9938">MATLTGAVVKALGYELSGLMTQDEPLRQALTQAGKQSGDEVWSLPLDARLKKQTDSAIADLCNTRPTMRRSVPRRRGCCITSAADNPVGASGY</sequence>
<evidence type="ECO:0000256" key="5">
    <source>
        <dbReference type="ARBA" id="ARBA00023211"/>
    </source>
</evidence>
<dbReference type="GO" id="GO:0006508">
    <property type="term" value="P:proteolysis"/>
    <property type="evidence" value="ECO:0007669"/>
    <property type="project" value="UniProtKB-KW"/>
</dbReference>
<dbReference type="Proteomes" id="UP000255106">
    <property type="component" value="Unassembled WGS sequence"/>
</dbReference>
<dbReference type="AlphaFoldDB" id="A0A377LVK8"/>
<evidence type="ECO:0000256" key="2">
    <source>
        <dbReference type="ARBA" id="ARBA00022438"/>
    </source>
</evidence>
<evidence type="ECO:0000313" key="7">
    <source>
        <dbReference type="EMBL" id="STQ10112.1"/>
    </source>
</evidence>
<evidence type="ECO:0000256" key="1">
    <source>
        <dbReference type="ARBA" id="ARBA00009528"/>
    </source>
</evidence>
<dbReference type="Pfam" id="PF00883">
    <property type="entry name" value="Peptidase_M17"/>
    <property type="match status" value="1"/>
</dbReference>
<dbReference type="GO" id="GO:0030145">
    <property type="term" value="F:manganese ion binding"/>
    <property type="evidence" value="ECO:0007669"/>
    <property type="project" value="InterPro"/>
</dbReference>
<evidence type="ECO:0000313" key="8">
    <source>
        <dbReference type="Proteomes" id="UP000255106"/>
    </source>
</evidence>
<gene>
    <name evidence="7" type="primary">pepA_2</name>
    <name evidence="7" type="ORF">NCTC10005_02850</name>
</gene>
<keyword evidence="2 7" id="KW-0031">Aminopeptidase</keyword>
<proteinExistence type="inferred from homology"/>
<name>A0A377LVK8_ENTCL</name>
<keyword evidence="5" id="KW-0464">Manganese</keyword>
<organism evidence="7 8">
    <name type="scientific">Enterobacter cloacae</name>
    <dbReference type="NCBI Taxonomy" id="550"/>
    <lineage>
        <taxon>Bacteria</taxon>
        <taxon>Pseudomonadati</taxon>
        <taxon>Pseudomonadota</taxon>
        <taxon>Gammaproteobacteria</taxon>
        <taxon>Enterobacterales</taxon>
        <taxon>Enterobacteriaceae</taxon>
        <taxon>Enterobacter</taxon>
        <taxon>Enterobacter cloacae complex</taxon>
    </lineage>
</organism>
<evidence type="ECO:0000256" key="4">
    <source>
        <dbReference type="ARBA" id="ARBA00022801"/>
    </source>
</evidence>
<dbReference type="GO" id="GO:0005737">
    <property type="term" value="C:cytoplasm"/>
    <property type="evidence" value="ECO:0007669"/>
    <property type="project" value="InterPro"/>
</dbReference>
<evidence type="ECO:0000256" key="3">
    <source>
        <dbReference type="ARBA" id="ARBA00022670"/>
    </source>
</evidence>
<dbReference type="EC" id="3.4.11.1" evidence="7"/>
<accession>A0A377LVK8</accession>
<reference evidence="7 8" key="1">
    <citation type="submission" date="2018-06" db="EMBL/GenBank/DDBJ databases">
        <authorList>
            <consortium name="Pathogen Informatics"/>
            <person name="Doyle S."/>
        </authorList>
    </citation>
    <scope>NUCLEOTIDE SEQUENCE [LARGE SCALE GENOMIC DNA]</scope>
    <source>
        <strain evidence="7 8">NCTC10005</strain>
    </source>
</reference>
<dbReference type="InterPro" id="IPR000819">
    <property type="entry name" value="Peptidase_M17_C"/>
</dbReference>
<dbReference type="SUPFAM" id="SSF53187">
    <property type="entry name" value="Zn-dependent exopeptidases"/>
    <property type="match status" value="1"/>
</dbReference>
<dbReference type="GO" id="GO:0070006">
    <property type="term" value="F:metalloaminopeptidase activity"/>
    <property type="evidence" value="ECO:0007669"/>
    <property type="project" value="InterPro"/>
</dbReference>
<protein>
    <submittedName>
        <fullName evidence="7">Leucyl aminopeptidase</fullName>
        <ecNumber evidence="7">3.4.11.1</ecNumber>
    </submittedName>
</protein>